<feature type="region of interest" description="Disordered" evidence="1">
    <location>
        <begin position="76"/>
        <end position="95"/>
    </location>
</feature>
<comment type="caution">
    <text evidence="2">The sequence shown here is derived from an EMBL/GenBank/DDBJ whole genome shotgun (WGS) entry which is preliminary data.</text>
</comment>
<evidence type="ECO:0000313" key="3">
    <source>
        <dbReference type="Proteomes" id="UP001215598"/>
    </source>
</evidence>
<organism evidence="2 3">
    <name type="scientific">Mycena metata</name>
    <dbReference type="NCBI Taxonomy" id="1033252"/>
    <lineage>
        <taxon>Eukaryota</taxon>
        <taxon>Fungi</taxon>
        <taxon>Dikarya</taxon>
        <taxon>Basidiomycota</taxon>
        <taxon>Agaricomycotina</taxon>
        <taxon>Agaricomycetes</taxon>
        <taxon>Agaricomycetidae</taxon>
        <taxon>Agaricales</taxon>
        <taxon>Marasmiineae</taxon>
        <taxon>Mycenaceae</taxon>
        <taxon>Mycena</taxon>
    </lineage>
</organism>
<reference evidence="2" key="1">
    <citation type="submission" date="2023-03" db="EMBL/GenBank/DDBJ databases">
        <title>Massive genome expansion in bonnet fungi (Mycena s.s.) driven by repeated elements and novel gene families across ecological guilds.</title>
        <authorList>
            <consortium name="Lawrence Berkeley National Laboratory"/>
            <person name="Harder C.B."/>
            <person name="Miyauchi S."/>
            <person name="Viragh M."/>
            <person name="Kuo A."/>
            <person name="Thoen E."/>
            <person name="Andreopoulos B."/>
            <person name="Lu D."/>
            <person name="Skrede I."/>
            <person name="Drula E."/>
            <person name="Henrissat B."/>
            <person name="Morin E."/>
            <person name="Kohler A."/>
            <person name="Barry K."/>
            <person name="LaButti K."/>
            <person name="Morin E."/>
            <person name="Salamov A."/>
            <person name="Lipzen A."/>
            <person name="Mereny Z."/>
            <person name="Hegedus B."/>
            <person name="Baldrian P."/>
            <person name="Stursova M."/>
            <person name="Weitz H."/>
            <person name="Taylor A."/>
            <person name="Grigoriev I.V."/>
            <person name="Nagy L.G."/>
            <person name="Martin F."/>
            <person name="Kauserud H."/>
        </authorList>
    </citation>
    <scope>NUCLEOTIDE SEQUENCE</scope>
    <source>
        <strain evidence="2">CBHHK182m</strain>
    </source>
</reference>
<evidence type="ECO:0008006" key="4">
    <source>
        <dbReference type="Google" id="ProtNLM"/>
    </source>
</evidence>
<accession>A0AAD7H4V9</accession>
<dbReference type="Proteomes" id="UP001215598">
    <property type="component" value="Unassembled WGS sequence"/>
</dbReference>
<gene>
    <name evidence="2" type="ORF">B0H16DRAFT_1624903</name>
</gene>
<sequence>MPRGIHSQPDEILAQIFQEHVEWADEDILHVADGPWLLSHVCHSWRKTVLDHPALWSIVRVAEPDIFDSDAYIGDSDSDEEIGSEQDSEYGGLSSQNSAHNALLLLNLALERSQNYPLEVKLEFDKAVDDMATASLRRMGIKNRSTSLLSHRLIRAVVAHSNRWKKADLQIAAGFIPLFAPIQNRLSLLTEFTLATFGDSSSPFLYAQNAPSLTSVTLVDYPHEIVRVPWESIRQFSETQMMPSRASVVDRFLRLLRQNPNLEVLEVSYPSTAPSNSQSSLTHRSLRRLTINDGNLIRCLNLPRLVLGKFGSTFRFELELNRTEPEVQVQVQPNART</sequence>
<protein>
    <recommendedName>
        <fullName evidence="4">F-box domain-containing protein</fullName>
    </recommendedName>
</protein>
<dbReference type="EMBL" id="JARKIB010000366">
    <property type="protein sequence ID" value="KAJ7712430.1"/>
    <property type="molecule type" value="Genomic_DNA"/>
</dbReference>
<evidence type="ECO:0000313" key="2">
    <source>
        <dbReference type="EMBL" id="KAJ7712430.1"/>
    </source>
</evidence>
<dbReference type="AlphaFoldDB" id="A0AAD7H4V9"/>
<proteinExistence type="predicted"/>
<name>A0AAD7H4V9_9AGAR</name>
<keyword evidence="3" id="KW-1185">Reference proteome</keyword>
<evidence type="ECO:0000256" key="1">
    <source>
        <dbReference type="SAM" id="MobiDB-lite"/>
    </source>
</evidence>
<feature type="compositionally biased region" description="Acidic residues" evidence="1">
    <location>
        <begin position="76"/>
        <end position="88"/>
    </location>
</feature>